<dbReference type="EMBL" id="ML179467">
    <property type="protein sequence ID" value="THU87018.1"/>
    <property type="molecule type" value="Genomic_DNA"/>
</dbReference>
<dbReference type="OrthoDB" id="3051850at2759"/>
<reference evidence="1 2" key="1">
    <citation type="journal article" date="2019" name="Nat. Ecol. Evol.">
        <title>Megaphylogeny resolves global patterns of mushroom evolution.</title>
        <authorList>
            <person name="Varga T."/>
            <person name="Krizsan K."/>
            <person name="Foldi C."/>
            <person name="Dima B."/>
            <person name="Sanchez-Garcia M."/>
            <person name="Sanchez-Ramirez S."/>
            <person name="Szollosi G.J."/>
            <person name="Szarkandi J.G."/>
            <person name="Papp V."/>
            <person name="Albert L."/>
            <person name="Andreopoulos W."/>
            <person name="Angelini C."/>
            <person name="Antonin V."/>
            <person name="Barry K.W."/>
            <person name="Bougher N.L."/>
            <person name="Buchanan P."/>
            <person name="Buyck B."/>
            <person name="Bense V."/>
            <person name="Catcheside P."/>
            <person name="Chovatia M."/>
            <person name="Cooper J."/>
            <person name="Damon W."/>
            <person name="Desjardin D."/>
            <person name="Finy P."/>
            <person name="Geml J."/>
            <person name="Haridas S."/>
            <person name="Hughes K."/>
            <person name="Justo A."/>
            <person name="Karasinski D."/>
            <person name="Kautmanova I."/>
            <person name="Kiss B."/>
            <person name="Kocsube S."/>
            <person name="Kotiranta H."/>
            <person name="LaButti K.M."/>
            <person name="Lechner B.E."/>
            <person name="Liimatainen K."/>
            <person name="Lipzen A."/>
            <person name="Lukacs Z."/>
            <person name="Mihaltcheva S."/>
            <person name="Morgado L.N."/>
            <person name="Niskanen T."/>
            <person name="Noordeloos M.E."/>
            <person name="Ohm R.A."/>
            <person name="Ortiz-Santana B."/>
            <person name="Ovrebo C."/>
            <person name="Racz N."/>
            <person name="Riley R."/>
            <person name="Savchenko A."/>
            <person name="Shiryaev A."/>
            <person name="Soop K."/>
            <person name="Spirin V."/>
            <person name="Szebenyi C."/>
            <person name="Tomsovsky M."/>
            <person name="Tulloss R.E."/>
            <person name="Uehling J."/>
            <person name="Grigoriev I.V."/>
            <person name="Vagvolgyi C."/>
            <person name="Papp T."/>
            <person name="Martin F.M."/>
            <person name="Miettinen O."/>
            <person name="Hibbett D.S."/>
            <person name="Nagy L.G."/>
        </authorList>
    </citation>
    <scope>NUCLEOTIDE SEQUENCE [LARGE SCALE GENOMIC DNA]</scope>
    <source>
        <strain evidence="1 2">CBS 962.96</strain>
    </source>
</reference>
<sequence>MDDLAALVWGENFEEVHLRMEQLMKKTRGVIEWAELHNCSFGTDKFKLVDATRRREKGHGGKSIKPRGPGVSLGLHTVKSEAAARFLGVLVDEELRWKQQHALMVRRGQTWVTQFRRVAKVSEGMTAQHIRQLYKSKAVPRMLYGACVTMAAQTRPRKDGKSVKSSIVSKLTSIQRKAALIITGALSTTATDLLDLHAGLLPLPLEIKRHRQRDAARLCTLPDTHPLFLQLQRAAKHPRLARHISPLHDLLHGFGLKPNQLETRKPVRFDAQWNPDLETCIWADEDTAVEACEADDADLQFFTDGSGYKGGVGASAVMYWDGEEMDALRYRLGDALHHEVYEGECVGLILALHLL</sequence>
<evidence type="ECO:0000313" key="1">
    <source>
        <dbReference type="EMBL" id="THU87018.1"/>
    </source>
</evidence>
<evidence type="ECO:0008006" key="3">
    <source>
        <dbReference type="Google" id="ProtNLM"/>
    </source>
</evidence>
<keyword evidence="2" id="KW-1185">Reference proteome</keyword>
<evidence type="ECO:0000313" key="2">
    <source>
        <dbReference type="Proteomes" id="UP000297245"/>
    </source>
</evidence>
<feature type="non-terminal residue" evidence="1">
    <location>
        <position position="355"/>
    </location>
</feature>
<gene>
    <name evidence="1" type="ORF">K435DRAFT_682433</name>
</gene>
<proteinExistence type="predicted"/>
<name>A0A4S8LEY3_DENBC</name>
<organism evidence="1 2">
    <name type="scientific">Dendrothele bispora (strain CBS 962.96)</name>
    <dbReference type="NCBI Taxonomy" id="1314807"/>
    <lineage>
        <taxon>Eukaryota</taxon>
        <taxon>Fungi</taxon>
        <taxon>Dikarya</taxon>
        <taxon>Basidiomycota</taxon>
        <taxon>Agaricomycotina</taxon>
        <taxon>Agaricomycetes</taxon>
        <taxon>Agaricomycetidae</taxon>
        <taxon>Agaricales</taxon>
        <taxon>Agaricales incertae sedis</taxon>
        <taxon>Dendrothele</taxon>
    </lineage>
</organism>
<dbReference type="AlphaFoldDB" id="A0A4S8LEY3"/>
<protein>
    <recommendedName>
        <fullName evidence="3">RNase H type-1 domain-containing protein</fullName>
    </recommendedName>
</protein>
<accession>A0A4S8LEY3</accession>
<dbReference type="Proteomes" id="UP000297245">
    <property type="component" value="Unassembled WGS sequence"/>
</dbReference>